<dbReference type="PROSITE" id="PS50088">
    <property type="entry name" value="ANK_REPEAT"/>
    <property type="match status" value="2"/>
</dbReference>
<dbReference type="Pfam" id="PF12796">
    <property type="entry name" value="Ank_2"/>
    <property type="match status" value="1"/>
</dbReference>
<name>A0A1V9ZF87_9STRA</name>
<evidence type="ECO:0000256" key="1">
    <source>
        <dbReference type="ARBA" id="ARBA00022737"/>
    </source>
</evidence>
<dbReference type="AlphaFoldDB" id="A0A1V9ZF87"/>
<dbReference type="InterPro" id="IPR036770">
    <property type="entry name" value="Ankyrin_rpt-contain_sf"/>
</dbReference>
<comment type="caution">
    <text evidence="4">The sequence shown here is derived from an EMBL/GenBank/DDBJ whole genome shotgun (WGS) entry which is preliminary data.</text>
</comment>
<reference evidence="4 5" key="1">
    <citation type="journal article" date="2014" name="Genome Biol. Evol.">
        <title>The secreted proteins of Achlya hypogyna and Thraustotheca clavata identify the ancestral oomycete secretome and reveal gene acquisitions by horizontal gene transfer.</title>
        <authorList>
            <person name="Misner I."/>
            <person name="Blouin N."/>
            <person name="Leonard G."/>
            <person name="Richards T.A."/>
            <person name="Lane C.E."/>
        </authorList>
    </citation>
    <scope>NUCLEOTIDE SEQUENCE [LARGE SCALE GENOMIC DNA]</scope>
    <source>
        <strain evidence="4 5">ATCC 34112</strain>
    </source>
</reference>
<feature type="repeat" description="ANK" evidence="3">
    <location>
        <begin position="146"/>
        <end position="178"/>
    </location>
</feature>
<keyword evidence="1" id="KW-0677">Repeat</keyword>
<accession>A0A1V9ZF87</accession>
<dbReference type="SUPFAM" id="SSF48403">
    <property type="entry name" value="Ankyrin repeat"/>
    <property type="match status" value="1"/>
</dbReference>
<dbReference type="OrthoDB" id="341259at2759"/>
<dbReference type="EMBL" id="JNBS01001957">
    <property type="protein sequence ID" value="OQR96653.1"/>
    <property type="molecule type" value="Genomic_DNA"/>
</dbReference>
<dbReference type="InterPro" id="IPR002110">
    <property type="entry name" value="Ankyrin_rpt"/>
</dbReference>
<evidence type="ECO:0000313" key="4">
    <source>
        <dbReference type="EMBL" id="OQR96653.1"/>
    </source>
</evidence>
<evidence type="ECO:0000256" key="3">
    <source>
        <dbReference type="PROSITE-ProRule" id="PRU00023"/>
    </source>
</evidence>
<dbReference type="PROSITE" id="PS50297">
    <property type="entry name" value="ANK_REP_REGION"/>
    <property type="match status" value="2"/>
</dbReference>
<protein>
    <submittedName>
        <fullName evidence="4">Uncharacterized protein</fullName>
    </submittedName>
</protein>
<gene>
    <name evidence="4" type="ORF">THRCLA_07214</name>
</gene>
<feature type="repeat" description="ANK" evidence="3">
    <location>
        <begin position="112"/>
        <end position="134"/>
    </location>
</feature>
<sequence length="249" mass="28030">MQRDGTLPKGHDGRRAYISAAARNLSTIAQKNEDLHSEFGYGCNVDEHIKYGKCLDGRCMQRMGWEVHKLYHGSQQLLKNDQSLHYACMTNNSFAVLHLLSLPHDINALDQHGQSALHIASRQGILSIVEHLLNEPNINLHLQDAFGNTCLHIAALANQFSIVQLLLRAGCRWDLTNNENKLAADVAGPDQRIYYTLKQFSTENDLADKLDVLQTNAATVRTRQQTATRDLKTRALLVRSQRLRQHTAS</sequence>
<evidence type="ECO:0000256" key="2">
    <source>
        <dbReference type="ARBA" id="ARBA00023043"/>
    </source>
</evidence>
<dbReference type="SMART" id="SM00248">
    <property type="entry name" value="ANK"/>
    <property type="match status" value="3"/>
</dbReference>
<keyword evidence="2 3" id="KW-0040">ANK repeat</keyword>
<evidence type="ECO:0000313" key="5">
    <source>
        <dbReference type="Proteomes" id="UP000243217"/>
    </source>
</evidence>
<dbReference type="Proteomes" id="UP000243217">
    <property type="component" value="Unassembled WGS sequence"/>
</dbReference>
<organism evidence="4 5">
    <name type="scientific">Thraustotheca clavata</name>
    <dbReference type="NCBI Taxonomy" id="74557"/>
    <lineage>
        <taxon>Eukaryota</taxon>
        <taxon>Sar</taxon>
        <taxon>Stramenopiles</taxon>
        <taxon>Oomycota</taxon>
        <taxon>Saprolegniomycetes</taxon>
        <taxon>Saprolegniales</taxon>
        <taxon>Achlyaceae</taxon>
        <taxon>Thraustotheca</taxon>
    </lineage>
</organism>
<dbReference type="PANTHER" id="PTHR24171">
    <property type="entry name" value="ANKYRIN REPEAT DOMAIN-CONTAINING PROTEIN 39-RELATED"/>
    <property type="match status" value="1"/>
</dbReference>
<proteinExistence type="predicted"/>
<keyword evidence="5" id="KW-1185">Reference proteome</keyword>
<dbReference type="Gene3D" id="1.25.40.20">
    <property type="entry name" value="Ankyrin repeat-containing domain"/>
    <property type="match status" value="2"/>
</dbReference>